<sequence length="568" mass="64461">VTDDDWEAIQNDIAQFPIVPTYHKLPTRQSFSRYYLAYTDGFQKHFPFLHLPSLCLQRPYIELRLAIAAAGAQYCFEADKPEVLHLFHAALAIAADRLRKKDAKVDSPQTPASCDDSASRDRKIRARSCSMFSGKASKPASPKDEEDLLQTAQTLFILLVIATGTDYRELWKEKATIQGMLANIIQEGGLRTGSVLQTPESLGWKEYMRRESAKRTTYAAFCFSNFDAFMNETAPVIPRSTLEFMALPISAAEFEADTAAKWQEVRARSPAARPLLFTDAFNRLFREERLPPQMSALGNYVLIHAVTYEIHIRRHDRRYLGLTIHRYRARRPNRLEQTLEGLQTAWKSSPRDPIGPMHPDACPVTSSSLFALLHFASIQLHALTTSKVDRTSQAAPLSLLPSRDPQKLAAAMRDYQFRLEFSEPMKLRKALMHAIQAFSIPIGIGVNRAANEPMFLSMMEHAFPALEFALLLSKWCLELSHRDSKDISRDETAILEELNKLMRETRHPIKPGHYAFQTWAGDPNQWAKHHSVEVLRVWADVYSGPQIWGLSKLVASSLNGYADFLQQT</sequence>
<keyword evidence="4" id="KW-0863">Zinc-finger</keyword>
<keyword evidence="2" id="KW-0479">Metal-binding</keyword>
<keyword evidence="6" id="KW-0539">Nucleus</keyword>
<keyword evidence="5" id="KW-0862">Zinc</keyword>
<dbReference type="GO" id="GO:0000978">
    <property type="term" value="F:RNA polymerase II cis-regulatory region sequence-specific DNA binding"/>
    <property type="evidence" value="ECO:0007669"/>
    <property type="project" value="InterPro"/>
</dbReference>
<evidence type="ECO:0000256" key="1">
    <source>
        <dbReference type="ARBA" id="ARBA00004123"/>
    </source>
</evidence>
<dbReference type="Pfam" id="PF04082">
    <property type="entry name" value="Fungal_trans"/>
    <property type="match status" value="1"/>
</dbReference>
<dbReference type="GO" id="GO:0000785">
    <property type="term" value="C:chromatin"/>
    <property type="evidence" value="ECO:0007669"/>
    <property type="project" value="TreeGrafter"/>
</dbReference>
<evidence type="ECO:0000256" key="4">
    <source>
        <dbReference type="ARBA" id="ARBA00022771"/>
    </source>
</evidence>
<dbReference type="EMBL" id="MU853873">
    <property type="protein sequence ID" value="KAK3936745.1"/>
    <property type="molecule type" value="Genomic_DNA"/>
</dbReference>
<dbReference type="GO" id="GO:0000981">
    <property type="term" value="F:DNA-binding transcription factor activity, RNA polymerase II-specific"/>
    <property type="evidence" value="ECO:0007669"/>
    <property type="project" value="InterPro"/>
</dbReference>
<protein>
    <recommendedName>
        <fullName evidence="7">Xylanolytic transcriptional activator regulatory domain-containing protein</fullName>
    </recommendedName>
</protein>
<proteinExistence type="predicted"/>
<dbReference type="InterPro" id="IPR007219">
    <property type="entry name" value="XnlR_reg_dom"/>
</dbReference>
<feature type="domain" description="Xylanolytic transcriptional activator regulatory" evidence="7">
    <location>
        <begin position="38"/>
        <end position="285"/>
    </location>
</feature>
<feature type="non-terminal residue" evidence="8">
    <location>
        <position position="568"/>
    </location>
</feature>
<evidence type="ECO:0000256" key="2">
    <source>
        <dbReference type="ARBA" id="ARBA00022723"/>
    </source>
</evidence>
<dbReference type="GO" id="GO:0008270">
    <property type="term" value="F:zinc ion binding"/>
    <property type="evidence" value="ECO:0007669"/>
    <property type="project" value="UniProtKB-KW"/>
</dbReference>
<comment type="subcellular location">
    <subcellularLocation>
        <location evidence="1">Nucleus</location>
    </subcellularLocation>
</comment>
<gene>
    <name evidence="8" type="ORF">QBC46DRAFT_226878</name>
</gene>
<evidence type="ECO:0000256" key="6">
    <source>
        <dbReference type="ARBA" id="ARBA00023242"/>
    </source>
</evidence>
<dbReference type="AlphaFoldDB" id="A0AAN6N053"/>
<feature type="non-terminal residue" evidence="8">
    <location>
        <position position="1"/>
    </location>
</feature>
<evidence type="ECO:0000256" key="5">
    <source>
        <dbReference type="ARBA" id="ARBA00022833"/>
    </source>
</evidence>
<dbReference type="Proteomes" id="UP001303473">
    <property type="component" value="Unassembled WGS sequence"/>
</dbReference>
<evidence type="ECO:0000256" key="3">
    <source>
        <dbReference type="ARBA" id="ARBA00022737"/>
    </source>
</evidence>
<accession>A0AAN6N053</accession>
<evidence type="ECO:0000259" key="7">
    <source>
        <dbReference type="Pfam" id="PF04082"/>
    </source>
</evidence>
<evidence type="ECO:0000313" key="8">
    <source>
        <dbReference type="EMBL" id="KAK3936745.1"/>
    </source>
</evidence>
<dbReference type="InterPro" id="IPR051059">
    <property type="entry name" value="VerF-like"/>
</dbReference>
<name>A0AAN6N053_9PEZI</name>
<keyword evidence="3" id="KW-0677">Repeat</keyword>
<evidence type="ECO:0000313" key="9">
    <source>
        <dbReference type="Proteomes" id="UP001303473"/>
    </source>
</evidence>
<reference evidence="9" key="1">
    <citation type="journal article" date="2023" name="Mol. Phylogenet. Evol.">
        <title>Genome-scale phylogeny and comparative genomics of the fungal order Sordariales.</title>
        <authorList>
            <person name="Hensen N."/>
            <person name="Bonometti L."/>
            <person name="Westerberg I."/>
            <person name="Brannstrom I.O."/>
            <person name="Guillou S."/>
            <person name="Cros-Aarteil S."/>
            <person name="Calhoun S."/>
            <person name="Haridas S."/>
            <person name="Kuo A."/>
            <person name="Mondo S."/>
            <person name="Pangilinan J."/>
            <person name="Riley R."/>
            <person name="LaButti K."/>
            <person name="Andreopoulos B."/>
            <person name="Lipzen A."/>
            <person name="Chen C."/>
            <person name="Yan M."/>
            <person name="Daum C."/>
            <person name="Ng V."/>
            <person name="Clum A."/>
            <person name="Steindorff A."/>
            <person name="Ohm R.A."/>
            <person name="Martin F."/>
            <person name="Silar P."/>
            <person name="Natvig D.O."/>
            <person name="Lalanne C."/>
            <person name="Gautier V."/>
            <person name="Ament-Velasquez S.L."/>
            <person name="Kruys A."/>
            <person name="Hutchinson M.I."/>
            <person name="Powell A.J."/>
            <person name="Barry K."/>
            <person name="Miller A.N."/>
            <person name="Grigoriev I.V."/>
            <person name="Debuchy R."/>
            <person name="Gladieux P."/>
            <person name="Hiltunen Thoren M."/>
            <person name="Johannesson H."/>
        </authorList>
    </citation>
    <scope>NUCLEOTIDE SEQUENCE [LARGE SCALE GENOMIC DNA]</scope>
    <source>
        <strain evidence="9">CBS 340.73</strain>
    </source>
</reference>
<dbReference type="GO" id="GO:0005634">
    <property type="term" value="C:nucleus"/>
    <property type="evidence" value="ECO:0007669"/>
    <property type="project" value="UniProtKB-SubCell"/>
</dbReference>
<dbReference type="PANTHER" id="PTHR40626:SF10">
    <property type="entry name" value="C2H2-TYPE DOMAIN-CONTAINING PROTEIN"/>
    <property type="match status" value="1"/>
</dbReference>
<dbReference type="GO" id="GO:0006351">
    <property type="term" value="P:DNA-templated transcription"/>
    <property type="evidence" value="ECO:0007669"/>
    <property type="project" value="InterPro"/>
</dbReference>
<keyword evidence="9" id="KW-1185">Reference proteome</keyword>
<dbReference type="PANTHER" id="PTHR40626">
    <property type="entry name" value="MIP31509P"/>
    <property type="match status" value="1"/>
</dbReference>
<comment type="caution">
    <text evidence="8">The sequence shown here is derived from an EMBL/GenBank/DDBJ whole genome shotgun (WGS) entry which is preliminary data.</text>
</comment>
<organism evidence="8 9">
    <name type="scientific">Diplogelasinospora grovesii</name>
    <dbReference type="NCBI Taxonomy" id="303347"/>
    <lineage>
        <taxon>Eukaryota</taxon>
        <taxon>Fungi</taxon>
        <taxon>Dikarya</taxon>
        <taxon>Ascomycota</taxon>
        <taxon>Pezizomycotina</taxon>
        <taxon>Sordariomycetes</taxon>
        <taxon>Sordariomycetidae</taxon>
        <taxon>Sordariales</taxon>
        <taxon>Diplogelasinosporaceae</taxon>
        <taxon>Diplogelasinospora</taxon>
    </lineage>
</organism>